<dbReference type="Gene3D" id="3.10.129.10">
    <property type="entry name" value="Hotdog Thioesterase"/>
    <property type="match status" value="1"/>
</dbReference>
<dbReference type="Proteomes" id="UP000192980">
    <property type="component" value="Unassembled WGS sequence"/>
</dbReference>
<dbReference type="EMBL" id="FXAU01000003">
    <property type="protein sequence ID" value="SMG28338.1"/>
    <property type="molecule type" value="Genomic_DNA"/>
</dbReference>
<reference evidence="1 2" key="1">
    <citation type="submission" date="2017-04" db="EMBL/GenBank/DDBJ databases">
        <authorList>
            <person name="Afonso C.L."/>
            <person name="Miller P.J."/>
            <person name="Scott M.A."/>
            <person name="Spackman E."/>
            <person name="Goraichik I."/>
            <person name="Dimitrov K.M."/>
            <person name="Suarez D.L."/>
            <person name="Swayne D.E."/>
        </authorList>
    </citation>
    <scope>NUCLEOTIDE SEQUENCE [LARGE SCALE GENOMIC DNA]</scope>
    <source>
        <strain evidence="1 2">DSM 22418</strain>
    </source>
</reference>
<sequence>MGKDNQESYFCGMELSVSAKTLKWLLRFYPPFLFQRVWIEKIQPDYKQADIRVFKSLLNINGNRSIFGGTIFSSIDPIHTLLLNQIFKQQGIHKTVAWLKSAKIDYIKPAKKSLSFSIKLHDEDISSALADVKNNGKVVKTFVIDIFDKDGLLCAQSQNEIYIRDLGFDFSTLNTQTHQPYIKSDI</sequence>
<organism evidence="1 2">
    <name type="scientific">Sphingobacterium psychroaquaticum</name>
    <dbReference type="NCBI Taxonomy" id="561061"/>
    <lineage>
        <taxon>Bacteria</taxon>
        <taxon>Pseudomonadati</taxon>
        <taxon>Bacteroidota</taxon>
        <taxon>Sphingobacteriia</taxon>
        <taxon>Sphingobacteriales</taxon>
        <taxon>Sphingobacteriaceae</taxon>
        <taxon>Sphingobacterium</taxon>
    </lineage>
</organism>
<dbReference type="RefSeq" id="WP_234991172.1">
    <property type="nucleotide sequence ID" value="NZ_FXAU01000003.1"/>
</dbReference>
<gene>
    <name evidence="1" type="ORF">SAMN05660862_1797</name>
</gene>
<dbReference type="Pfam" id="PF14539">
    <property type="entry name" value="DUF4442"/>
    <property type="match status" value="1"/>
</dbReference>
<dbReference type="InterPro" id="IPR027961">
    <property type="entry name" value="DUF4442"/>
</dbReference>
<proteinExistence type="predicted"/>
<dbReference type="SUPFAM" id="SSF54637">
    <property type="entry name" value="Thioesterase/thiol ester dehydrase-isomerase"/>
    <property type="match status" value="1"/>
</dbReference>
<evidence type="ECO:0000313" key="2">
    <source>
        <dbReference type="Proteomes" id="UP000192980"/>
    </source>
</evidence>
<name>A0A1X7JL65_9SPHI</name>
<dbReference type="STRING" id="561061.SAMN05660862_1797"/>
<dbReference type="AlphaFoldDB" id="A0A1X7JL65"/>
<keyword evidence="2" id="KW-1185">Reference proteome</keyword>
<protein>
    <recommendedName>
        <fullName evidence="3">DUF4442 domain-containing protein</fullName>
    </recommendedName>
</protein>
<dbReference type="InterPro" id="IPR029069">
    <property type="entry name" value="HotDog_dom_sf"/>
</dbReference>
<evidence type="ECO:0008006" key="3">
    <source>
        <dbReference type="Google" id="ProtNLM"/>
    </source>
</evidence>
<accession>A0A1X7JL65</accession>
<evidence type="ECO:0000313" key="1">
    <source>
        <dbReference type="EMBL" id="SMG28338.1"/>
    </source>
</evidence>